<feature type="chain" id="PRO_5003284031" evidence="2">
    <location>
        <begin position="21"/>
        <end position="221"/>
    </location>
</feature>
<name>F2Q4D3_TRIEC</name>
<gene>
    <name evidence="3" type="ORF">TEQG_07914</name>
</gene>
<keyword evidence="4" id="KW-1185">Reference proteome</keyword>
<protein>
    <submittedName>
        <fullName evidence="3">Uncharacterized protein</fullName>
    </submittedName>
</protein>
<evidence type="ECO:0000256" key="1">
    <source>
        <dbReference type="SAM" id="MobiDB-lite"/>
    </source>
</evidence>
<proteinExistence type="predicted"/>
<feature type="compositionally biased region" description="Basic and acidic residues" evidence="1">
    <location>
        <begin position="111"/>
        <end position="122"/>
    </location>
</feature>
<organism evidence="3 4">
    <name type="scientific">Trichophyton equinum (strain ATCC MYA-4606 / CBS 127.97)</name>
    <name type="common">Horse ringworm fungus</name>
    <dbReference type="NCBI Taxonomy" id="559882"/>
    <lineage>
        <taxon>Eukaryota</taxon>
        <taxon>Fungi</taxon>
        <taxon>Dikarya</taxon>
        <taxon>Ascomycota</taxon>
        <taxon>Pezizomycotina</taxon>
        <taxon>Eurotiomycetes</taxon>
        <taxon>Eurotiomycetidae</taxon>
        <taxon>Onygenales</taxon>
        <taxon>Arthrodermataceae</taxon>
        <taxon>Trichophyton</taxon>
    </lineage>
</organism>
<dbReference type="Proteomes" id="UP000009169">
    <property type="component" value="Unassembled WGS sequence"/>
</dbReference>
<keyword evidence="2" id="KW-0732">Signal</keyword>
<feature type="signal peptide" evidence="2">
    <location>
        <begin position="1"/>
        <end position="20"/>
    </location>
</feature>
<dbReference type="HOGENOM" id="CLU_1332774_0_0_1"/>
<feature type="region of interest" description="Disordered" evidence="1">
    <location>
        <begin position="147"/>
        <end position="166"/>
    </location>
</feature>
<sequence>MLSLMVCNSFSFLHIMTVFCLNLCPRPVTDLGGTSWLSGKQELGRQPYNSPALMTPLQSYESLNGPRDFIVSHPRPVYPSQTSPSNDDYFDRYFDQDFKSTRPGPHGHVLAKADGHTPRPSREIPPATHAAYFGDPMEVGISTQDRHWGANRPDAVTDAQSMRRSTRKIFPPAQCEPKGRSGVAAPPYPEGSSYFDFGTRGSWWDNWWDNWWDKMSLWKTP</sequence>
<feature type="region of interest" description="Disordered" evidence="1">
    <location>
        <begin position="109"/>
        <end position="129"/>
    </location>
</feature>
<evidence type="ECO:0000313" key="3">
    <source>
        <dbReference type="EMBL" id="EGE09001.1"/>
    </source>
</evidence>
<accession>F2Q4D3</accession>
<dbReference type="VEuPathDB" id="FungiDB:TEQG_07914"/>
<evidence type="ECO:0000256" key="2">
    <source>
        <dbReference type="SAM" id="SignalP"/>
    </source>
</evidence>
<evidence type="ECO:0000313" key="4">
    <source>
        <dbReference type="Proteomes" id="UP000009169"/>
    </source>
</evidence>
<reference evidence="4" key="1">
    <citation type="journal article" date="2012" name="MBio">
        <title>Comparative genome analysis of Trichophyton rubrum and related dermatophytes reveals candidate genes involved in infection.</title>
        <authorList>
            <person name="Martinez D.A."/>
            <person name="Oliver B.G."/>
            <person name="Graeser Y."/>
            <person name="Goldberg J.M."/>
            <person name="Li W."/>
            <person name="Martinez-Rossi N.M."/>
            <person name="Monod M."/>
            <person name="Shelest E."/>
            <person name="Barton R.C."/>
            <person name="Birch E."/>
            <person name="Brakhage A.A."/>
            <person name="Chen Z."/>
            <person name="Gurr S.J."/>
            <person name="Heiman D."/>
            <person name="Heitman J."/>
            <person name="Kosti I."/>
            <person name="Rossi A."/>
            <person name="Saif S."/>
            <person name="Samalova M."/>
            <person name="Saunders C.W."/>
            <person name="Shea T."/>
            <person name="Summerbell R.C."/>
            <person name="Xu J."/>
            <person name="Young S."/>
            <person name="Zeng Q."/>
            <person name="Birren B.W."/>
            <person name="Cuomo C.A."/>
            <person name="White T.C."/>
        </authorList>
    </citation>
    <scope>NUCLEOTIDE SEQUENCE [LARGE SCALE GENOMIC DNA]</scope>
    <source>
        <strain evidence="4">ATCC MYA-4606 / CBS 127.97</strain>
    </source>
</reference>
<dbReference type="AlphaFoldDB" id="F2Q4D3"/>
<dbReference type="EMBL" id="DS995792">
    <property type="protein sequence ID" value="EGE09001.1"/>
    <property type="molecule type" value="Genomic_DNA"/>
</dbReference>